<dbReference type="Pfam" id="PF13511">
    <property type="entry name" value="DUF4124"/>
    <property type="match status" value="1"/>
</dbReference>
<dbReference type="PATRIC" id="fig|336831.14.peg.1572"/>
<feature type="chain" id="PRO_5005644461" description="DUF4124 domain-containing protein" evidence="1">
    <location>
        <begin position="23"/>
        <end position="172"/>
    </location>
</feature>
<feature type="signal peptide" evidence="1">
    <location>
        <begin position="1"/>
        <end position="22"/>
    </location>
</feature>
<dbReference type="Proteomes" id="UP000034228">
    <property type="component" value="Unassembled WGS sequence"/>
</dbReference>
<keyword evidence="4" id="KW-1185">Reference proteome</keyword>
<dbReference type="STRING" id="336831.WG68_11755"/>
<dbReference type="RefSeq" id="WP_046557893.1">
    <property type="nucleotide sequence ID" value="NZ_LAHO01000011.1"/>
</dbReference>
<proteinExistence type="predicted"/>
<evidence type="ECO:0000313" key="4">
    <source>
        <dbReference type="Proteomes" id="UP000034228"/>
    </source>
</evidence>
<dbReference type="InterPro" id="IPR025392">
    <property type="entry name" value="DUF4124"/>
</dbReference>
<organism evidence="3 4">
    <name type="scientific">Arsukibacterium ikkense</name>
    <dbReference type="NCBI Taxonomy" id="336831"/>
    <lineage>
        <taxon>Bacteria</taxon>
        <taxon>Pseudomonadati</taxon>
        <taxon>Pseudomonadota</taxon>
        <taxon>Gammaproteobacteria</taxon>
        <taxon>Chromatiales</taxon>
        <taxon>Chromatiaceae</taxon>
        <taxon>Arsukibacterium</taxon>
    </lineage>
</organism>
<dbReference type="EMBL" id="LAHO01000011">
    <property type="protein sequence ID" value="KKO45104.1"/>
    <property type="molecule type" value="Genomic_DNA"/>
</dbReference>
<reference evidence="3 4" key="1">
    <citation type="submission" date="2015-03" db="EMBL/GenBank/DDBJ databases">
        <title>Draft genome sequences of two protease-producing strains of Arsukibacterium isolated from two cold and alkaline environments.</title>
        <authorList>
            <person name="Lylloff J.E."/>
            <person name="Skov L.B."/>
            <person name="Jepsen M."/>
            <person name="Hallin P.F."/>
            <person name="Sorensen S.J."/>
            <person name="Stougaard P."/>
            <person name="Glaring M.A."/>
        </authorList>
    </citation>
    <scope>NUCLEOTIDE SEQUENCE [LARGE SCALE GENOMIC DNA]</scope>
    <source>
        <strain evidence="3 4">GCM72</strain>
    </source>
</reference>
<dbReference type="OrthoDB" id="5766008at2"/>
<evidence type="ECO:0000259" key="2">
    <source>
        <dbReference type="Pfam" id="PF13511"/>
    </source>
</evidence>
<feature type="domain" description="DUF4124" evidence="2">
    <location>
        <begin position="11"/>
        <end position="47"/>
    </location>
</feature>
<protein>
    <recommendedName>
        <fullName evidence="2">DUF4124 domain-containing protein</fullName>
    </recommendedName>
</protein>
<sequence>MIIIIRCFCLLFFLGLSQAASAAVFKCTAEDGNVVFQGSPCVSGTEARIDMLFGEQAVKEPTAILSGSWCELGTSKVLDGTVYRDESLSKTWVFAEHQMTQHIQQGQRQDIFNYNIRQRMGNFVIDHPAFGSGQVSWHVRRYTEQELVIAAYGNFTHLTAGECDVAIVSAKN</sequence>
<comment type="caution">
    <text evidence="3">The sequence shown here is derived from an EMBL/GenBank/DDBJ whole genome shotgun (WGS) entry which is preliminary data.</text>
</comment>
<keyword evidence="1" id="KW-0732">Signal</keyword>
<accession>A0A0M2V3Z0</accession>
<gene>
    <name evidence="3" type="ORF">WG68_11755</name>
</gene>
<evidence type="ECO:0000256" key="1">
    <source>
        <dbReference type="SAM" id="SignalP"/>
    </source>
</evidence>
<evidence type="ECO:0000313" key="3">
    <source>
        <dbReference type="EMBL" id="KKO45104.1"/>
    </source>
</evidence>
<name>A0A0M2V3Z0_9GAMM</name>
<dbReference type="AlphaFoldDB" id="A0A0M2V3Z0"/>